<comment type="caution">
    <text evidence="6">The sequence shown here is derived from an EMBL/GenBank/DDBJ whole genome shotgun (WGS) entry which is preliminary data.</text>
</comment>
<dbReference type="PRINTS" id="PR00455">
    <property type="entry name" value="HTHTETR"/>
</dbReference>
<gene>
    <name evidence="6" type="ORF">RM445_12085</name>
</gene>
<dbReference type="PANTHER" id="PTHR30055:SF234">
    <property type="entry name" value="HTH-TYPE TRANSCRIPTIONAL REGULATOR BETI"/>
    <property type="match status" value="1"/>
</dbReference>
<keyword evidence="2 4" id="KW-0238">DNA-binding</keyword>
<dbReference type="Pfam" id="PF00440">
    <property type="entry name" value="TetR_N"/>
    <property type="match status" value="1"/>
</dbReference>
<dbReference type="InterPro" id="IPR009057">
    <property type="entry name" value="Homeodomain-like_sf"/>
</dbReference>
<keyword evidence="7" id="KW-1185">Reference proteome</keyword>
<sequence length="239" mass="25279">MTDVAARQDVRSSIVDAASRLLQDEGAQAVTTRAVAQAAGVQAPTIYRLFGDKDGLIDAVAEHVMATYVAEKTAVADAEARAEGDPATDLRSAWQMHVEFGLANAQLYALLNTPDRASRSPATTAGLDVLRKRVRRIAAAGLLRVDEQRALDMIHAAGTGTILALLGTPAHERDLDLPDAMFDVLAAGILAARPATDDSSVGTVAVTFMTVLPELPALTDAERTLMAEWVARSLVGLRP</sequence>
<dbReference type="InterPro" id="IPR001647">
    <property type="entry name" value="HTH_TetR"/>
</dbReference>
<dbReference type="RefSeq" id="WP_311556297.1">
    <property type="nucleotide sequence ID" value="NZ_JAVREJ010000007.1"/>
</dbReference>
<feature type="DNA-binding region" description="H-T-H motif" evidence="4">
    <location>
        <begin position="31"/>
        <end position="50"/>
    </location>
</feature>
<keyword evidence="1" id="KW-0805">Transcription regulation</keyword>
<feature type="domain" description="HTH tetR-type" evidence="5">
    <location>
        <begin position="8"/>
        <end position="68"/>
    </location>
</feature>
<reference evidence="7" key="1">
    <citation type="submission" date="2023-07" db="EMBL/GenBank/DDBJ databases">
        <title>30 novel species of actinomycetes from the DSMZ collection.</title>
        <authorList>
            <person name="Nouioui I."/>
        </authorList>
    </citation>
    <scope>NUCLEOTIDE SEQUENCE [LARGE SCALE GENOMIC DNA]</scope>
    <source>
        <strain evidence="7">DSM 45834</strain>
    </source>
</reference>
<evidence type="ECO:0000256" key="1">
    <source>
        <dbReference type="ARBA" id="ARBA00023015"/>
    </source>
</evidence>
<accession>A0ABU2N9Q2</accession>
<evidence type="ECO:0000313" key="6">
    <source>
        <dbReference type="EMBL" id="MDT0350262.1"/>
    </source>
</evidence>
<dbReference type="PANTHER" id="PTHR30055">
    <property type="entry name" value="HTH-TYPE TRANSCRIPTIONAL REGULATOR RUTR"/>
    <property type="match status" value="1"/>
</dbReference>
<evidence type="ECO:0000313" key="7">
    <source>
        <dbReference type="Proteomes" id="UP001183202"/>
    </source>
</evidence>
<name>A0ABU2N9Q2_9PSEU</name>
<proteinExistence type="predicted"/>
<evidence type="ECO:0000256" key="2">
    <source>
        <dbReference type="ARBA" id="ARBA00023125"/>
    </source>
</evidence>
<dbReference type="Proteomes" id="UP001183202">
    <property type="component" value="Unassembled WGS sequence"/>
</dbReference>
<dbReference type="InterPro" id="IPR050109">
    <property type="entry name" value="HTH-type_TetR-like_transc_reg"/>
</dbReference>
<dbReference type="Gene3D" id="1.10.357.10">
    <property type="entry name" value="Tetracycline Repressor, domain 2"/>
    <property type="match status" value="1"/>
</dbReference>
<dbReference type="PROSITE" id="PS50977">
    <property type="entry name" value="HTH_TETR_2"/>
    <property type="match status" value="1"/>
</dbReference>
<evidence type="ECO:0000259" key="5">
    <source>
        <dbReference type="PROSITE" id="PS50977"/>
    </source>
</evidence>
<dbReference type="SUPFAM" id="SSF46689">
    <property type="entry name" value="Homeodomain-like"/>
    <property type="match status" value="1"/>
</dbReference>
<keyword evidence="3" id="KW-0804">Transcription</keyword>
<organism evidence="6 7">
    <name type="scientific">Pseudonocardia charpentierae</name>
    <dbReference type="NCBI Taxonomy" id="3075545"/>
    <lineage>
        <taxon>Bacteria</taxon>
        <taxon>Bacillati</taxon>
        <taxon>Actinomycetota</taxon>
        <taxon>Actinomycetes</taxon>
        <taxon>Pseudonocardiales</taxon>
        <taxon>Pseudonocardiaceae</taxon>
        <taxon>Pseudonocardia</taxon>
    </lineage>
</organism>
<protein>
    <submittedName>
        <fullName evidence="6">TetR/AcrR family transcriptional regulator</fullName>
    </submittedName>
</protein>
<evidence type="ECO:0000256" key="3">
    <source>
        <dbReference type="ARBA" id="ARBA00023163"/>
    </source>
</evidence>
<evidence type="ECO:0000256" key="4">
    <source>
        <dbReference type="PROSITE-ProRule" id="PRU00335"/>
    </source>
</evidence>
<dbReference type="EMBL" id="JAVREJ010000007">
    <property type="protein sequence ID" value="MDT0350262.1"/>
    <property type="molecule type" value="Genomic_DNA"/>
</dbReference>